<keyword evidence="1" id="KW-1133">Transmembrane helix</keyword>
<name>A0A9W6SBW1_9ACTN</name>
<keyword evidence="1" id="KW-0812">Transmembrane</keyword>
<feature type="transmembrane region" description="Helical" evidence="1">
    <location>
        <begin position="6"/>
        <end position="24"/>
    </location>
</feature>
<gene>
    <name evidence="2" type="ORF">Airi02_075790</name>
</gene>
<evidence type="ECO:0000313" key="2">
    <source>
        <dbReference type="EMBL" id="GLY89650.1"/>
    </source>
</evidence>
<dbReference type="RefSeq" id="WP_285580044.1">
    <property type="nucleotide sequence ID" value="NZ_BSTK01000014.1"/>
</dbReference>
<protein>
    <submittedName>
        <fullName evidence="2">Uncharacterized protein</fullName>
    </submittedName>
</protein>
<evidence type="ECO:0000256" key="1">
    <source>
        <dbReference type="SAM" id="Phobius"/>
    </source>
</evidence>
<accession>A0A9W6SBW1</accession>
<comment type="caution">
    <text evidence="2">The sequence shown here is derived from an EMBL/GenBank/DDBJ whole genome shotgun (WGS) entry which is preliminary data.</text>
</comment>
<keyword evidence="1" id="KW-0472">Membrane</keyword>
<proteinExistence type="predicted"/>
<dbReference type="EMBL" id="BSTK01000014">
    <property type="protein sequence ID" value="GLY89650.1"/>
    <property type="molecule type" value="Genomic_DNA"/>
</dbReference>
<feature type="transmembrane region" description="Helical" evidence="1">
    <location>
        <begin position="36"/>
        <end position="59"/>
    </location>
</feature>
<evidence type="ECO:0000313" key="3">
    <source>
        <dbReference type="Proteomes" id="UP001165074"/>
    </source>
</evidence>
<keyword evidence="3" id="KW-1185">Reference proteome</keyword>
<sequence length="61" mass="6643">MADAAYGLWPLGLLDTAMFAIGLFPPAHGEKWRAMGAYTTFLVALFTEMYGIPLTVYLLGS</sequence>
<dbReference type="Proteomes" id="UP001165074">
    <property type="component" value="Unassembled WGS sequence"/>
</dbReference>
<dbReference type="AlphaFoldDB" id="A0A9W6SBW1"/>
<reference evidence="2" key="1">
    <citation type="submission" date="2023-03" db="EMBL/GenBank/DDBJ databases">
        <title>Actinoallomurus iriomotensis NBRC 103684.</title>
        <authorList>
            <person name="Ichikawa N."/>
            <person name="Sato H."/>
            <person name="Tonouchi N."/>
        </authorList>
    </citation>
    <scope>NUCLEOTIDE SEQUENCE</scope>
    <source>
        <strain evidence="2">NBRC 103684</strain>
    </source>
</reference>
<organism evidence="2 3">
    <name type="scientific">Actinoallomurus iriomotensis</name>
    <dbReference type="NCBI Taxonomy" id="478107"/>
    <lineage>
        <taxon>Bacteria</taxon>
        <taxon>Bacillati</taxon>
        <taxon>Actinomycetota</taxon>
        <taxon>Actinomycetes</taxon>
        <taxon>Streptosporangiales</taxon>
        <taxon>Thermomonosporaceae</taxon>
        <taxon>Actinoallomurus</taxon>
    </lineage>
</organism>